<evidence type="ECO:0000256" key="2">
    <source>
        <dbReference type="SAM" id="Phobius"/>
    </source>
</evidence>
<sequence>MKAMLGATRSFALFLSCSVAVLPAMGDEEGVARAMCTIGNVHRHMELVFSALQSRASAVYANASDLASRAWVLKEADVPKDKLQRLDAALRTFEYASKASDAIRRALARLGQFARDVDKEYYSDLRDELRERKYGRSLKECKGTAPSEMEKDDAALGAVVAEAGKLSEWAKQQEEQWRSAQQQATSAILHKDNRYHRQKYETLNRKFVEFMNAAVPCLATVGTYLPDAMMNLPLARAGVEDVAKIAVTRKVSECRDAMSRRTEDSSNEKLTSCKQFTEAVRKIQERKNHTNATTKSDPTDAREVKSTDESTLQEVKVEDVVALTEDKEDLKELLQPTEGPVNANRHGMTTAKLVIAIVIPVFFLLFGLAAYLVLWRHTSERKAIALDL</sequence>
<gene>
    <name evidence="4" type="ORF">TvY486_0029700</name>
</gene>
<keyword evidence="2" id="KW-0472">Membrane</keyword>
<reference evidence="4 5" key="1">
    <citation type="journal article" date="2012" name="Proc. Natl. Acad. Sci. U.S.A.">
        <title>Antigenic diversity is generated by distinct evolutionary mechanisms in African trypanosome species.</title>
        <authorList>
            <person name="Jackson A.P."/>
            <person name="Berry A."/>
            <person name="Aslett M."/>
            <person name="Allison H.C."/>
            <person name="Burton P."/>
            <person name="Vavrova-Anderson J."/>
            <person name="Brown R."/>
            <person name="Browne H."/>
            <person name="Corton N."/>
            <person name="Hauser H."/>
            <person name="Gamble J."/>
            <person name="Gilderthorp R."/>
            <person name="Marcello L."/>
            <person name="McQuillan J."/>
            <person name="Otto T.D."/>
            <person name="Quail M.A."/>
            <person name="Sanders M.J."/>
            <person name="van Tonder A."/>
            <person name="Ginger M.L."/>
            <person name="Field M.C."/>
            <person name="Barry J.D."/>
            <person name="Hertz-Fowler C."/>
            <person name="Berriman M."/>
        </authorList>
    </citation>
    <scope>NUCLEOTIDE SEQUENCE</scope>
    <source>
        <strain evidence="4 5">Y486</strain>
    </source>
</reference>
<keyword evidence="3" id="KW-0732">Signal</keyword>
<dbReference type="EMBL" id="CAEX01005056">
    <property type="protein sequence ID" value="CCD20199.1"/>
    <property type="molecule type" value="Genomic_DNA"/>
</dbReference>
<name>F9WRL5_TRYVY</name>
<organism evidence="4 5">
    <name type="scientific">Trypanosoma vivax (strain Y486)</name>
    <dbReference type="NCBI Taxonomy" id="1055687"/>
    <lineage>
        <taxon>Eukaryota</taxon>
        <taxon>Discoba</taxon>
        <taxon>Euglenozoa</taxon>
        <taxon>Kinetoplastea</taxon>
        <taxon>Metakinetoplastina</taxon>
        <taxon>Trypanosomatida</taxon>
        <taxon>Trypanosomatidae</taxon>
        <taxon>Trypanosoma</taxon>
        <taxon>Duttonella</taxon>
    </lineage>
</organism>
<evidence type="ECO:0000313" key="5">
    <source>
        <dbReference type="Proteomes" id="UP000009027"/>
    </source>
</evidence>
<evidence type="ECO:0008006" key="6">
    <source>
        <dbReference type="Google" id="ProtNLM"/>
    </source>
</evidence>
<evidence type="ECO:0000256" key="1">
    <source>
        <dbReference type="SAM" id="MobiDB-lite"/>
    </source>
</evidence>
<dbReference type="Proteomes" id="UP000009027">
    <property type="component" value="Unassembled WGS sequence"/>
</dbReference>
<evidence type="ECO:0000256" key="3">
    <source>
        <dbReference type="SAM" id="SignalP"/>
    </source>
</evidence>
<feature type="region of interest" description="Disordered" evidence="1">
    <location>
        <begin position="286"/>
        <end position="309"/>
    </location>
</feature>
<feature type="compositionally biased region" description="Basic and acidic residues" evidence="1">
    <location>
        <begin position="297"/>
        <end position="308"/>
    </location>
</feature>
<dbReference type="VEuPathDB" id="TriTrypDB:TvY486_0029700"/>
<feature type="chain" id="PRO_5003395019" description="65 kDa invariant surface glycoprotein" evidence="3">
    <location>
        <begin position="27"/>
        <end position="388"/>
    </location>
</feature>
<feature type="transmembrane region" description="Helical" evidence="2">
    <location>
        <begin position="353"/>
        <end position="374"/>
    </location>
</feature>
<proteinExistence type="predicted"/>
<keyword evidence="2" id="KW-1133">Transmembrane helix</keyword>
<keyword evidence="2" id="KW-0812">Transmembrane</keyword>
<feature type="signal peptide" evidence="3">
    <location>
        <begin position="1"/>
        <end position="26"/>
    </location>
</feature>
<keyword evidence="5" id="KW-1185">Reference proteome</keyword>
<dbReference type="AlphaFoldDB" id="F9WRL5"/>
<evidence type="ECO:0000313" key="4">
    <source>
        <dbReference type="EMBL" id="CCD20199.1"/>
    </source>
</evidence>
<accession>F9WRL5</accession>
<protein>
    <recommendedName>
        <fullName evidence="6">65 kDa invariant surface glycoprotein</fullName>
    </recommendedName>
</protein>